<feature type="region of interest" description="Disordered" evidence="1">
    <location>
        <begin position="439"/>
        <end position="462"/>
    </location>
</feature>
<reference evidence="2" key="1">
    <citation type="journal article" date="2018" name="Genome Biol. Evol.">
        <title>Genomics and development of Lentinus tigrinus, a white-rot wood-decaying mushroom with dimorphic fruiting bodies.</title>
        <authorList>
            <person name="Wu B."/>
            <person name="Xu Z."/>
            <person name="Knudson A."/>
            <person name="Carlson A."/>
            <person name="Chen N."/>
            <person name="Kovaka S."/>
            <person name="LaButti K."/>
            <person name="Lipzen A."/>
            <person name="Pennachio C."/>
            <person name="Riley R."/>
            <person name="Schakwitz W."/>
            <person name="Umezawa K."/>
            <person name="Ohm R.A."/>
            <person name="Grigoriev I.V."/>
            <person name="Nagy L.G."/>
            <person name="Gibbons J."/>
            <person name="Hibbett D."/>
        </authorList>
    </citation>
    <scope>NUCLEOTIDE SEQUENCE [LARGE SCALE GENOMIC DNA]</scope>
    <source>
        <strain evidence="2">ALCF2SS1-6</strain>
    </source>
</reference>
<keyword evidence="3" id="KW-1185">Reference proteome</keyword>
<dbReference type="SUPFAM" id="SSF48452">
    <property type="entry name" value="TPR-like"/>
    <property type="match status" value="1"/>
</dbReference>
<dbReference type="PANTHER" id="PTHR28142:SF1">
    <property type="entry name" value="MITOCHONDRIAL INNER MEMBRANE I-AAA PROTEASE SUPERCOMPLEX SUBUNIT MGR3-RELATED"/>
    <property type="match status" value="1"/>
</dbReference>
<dbReference type="Proteomes" id="UP000313359">
    <property type="component" value="Unassembled WGS sequence"/>
</dbReference>
<dbReference type="OrthoDB" id="10050400at2759"/>
<dbReference type="PANTHER" id="PTHR28142">
    <property type="entry name" value="MITOCHONDRIAL INNER MEMBRANE I-AAA PROTEASE SUPERCOMPLEX SUBUNIT MGR3-RELATED"/>
    <property type="match status" value="1"/>
</dbReference>
<dbReference type="InterPro" id="IPR011990">
    <property type="entry name" value="TPR-like_helical_dom_sf"/>
</dbReference>
<evidence type="ECO:0008006" key="4">
    <source>
        <dbReference type="Google" id="ProtNLM"/>
    </source>
</evidence>
<accession>A0A5C2SI07</accession>
<sequence>MFCLEVVERARVVGAPTRPEAGRDRASYPRVLLLTTAMLAARRQASRLGTKAVVRKPATPAALASRRTLATSSSGTSWLKSNSRISTVFSILMGVGIASTAYGVYQFYNTFTMWPPEVRGDLRAGIKAKNQGDLELSERYLRRAWKTAQTLPLSVFKSEPHLKLSGVAIALAEVLEASQNPNEAYETYSTALAQLRAAQAHNSLSGRERMRAVALAHKLGEMAEVYQRGPEEAEHFLTFAVEEALRVVKDEGPNSGKGKERETEEGEVGTMLAELELPWWVRKVDVAAPLEALGRFYAQEGKSEYAATLYLQAIGMLMAPPPGTKDAAVEDRCRAAQIMNNLSDLMVRGPPPTNLQYAESWARQAQTVIEKTRTLPGAAKDEEAMALCEQTLAAVLFNLGALLEMEGKNDDARKSFQDSLTQAQRIGMRAGAMEARGALRRLDRIAASKPSNPTPDPSTAQK</sequence>
<dbReference type="InterPro" id="IPR040201">
    <property type="entry name" value="Mrg3-like"/>
</dbReference>
<dbReference type="AlphaFoldDB" id="A0A5C2SI07"/>
<evidence type="ECO:0000313" key="2">
    <source>
        <dbReference type="EMBL" id="RPD63422.1"/>
    </source>
</evidence>
<proteinExistence type="predicted"/>
<dbReference type="STRING" id="1328759.A0A5C2SI07"/>
<gene>
    <name evidence="2" type="ORF">L227DRAFT_497355</name>
</gene>
<name>A0A5C2SI07_9APHY</name>
<evidence type="ECO:0000256" key="1">
    <source>
        <dbReference type="SAM" id="MobiDB-lite"/>
    </source>
</evidence>
<dbReference type="Gene3D" id="1.25.40.10">
    <property type="entry name" value="Tetratricopeptide repeat domain"/>
    <property type="match status" value="1"/>
</dbReference>
<dbReference type="EMBL" id="ML122256">
    <property type="protein sequence ID" value="RPD63422.1"/>
    <property type="molecule type" value="Genomic_DNA"/>
</dbReference>
<organism evidence="2 3">
    <name type="scientific">Lentinus tigrinus ALCF2SS1-6</name>
    <dbReference type="NCBI Taxonomy" id="1328759"/>
    <lineage>
        <taxon>Eukaryota</taxon>
        <taxon>Fungi</taxon>
        <taxon>Dikarya</taxon>
        <taxon>Basidiomycota</taxon>
        <taxon>Agaricomycotina</taxon>
        <taxon>Agaricomycetes</taxon>
        <taxon>Polyporales</taxon>
        <taxon>Polyporaceae</taxon>
        <taxon>Lentinus</taxon>
    </lineage>
</organism>
<evidence type="ECO:0000313" key="3">
    <source>
        <dbReference type="Proteomes" id="UP000313359"/>
    </source>
</evidence>
<protein>
    <recommendedName>
        <fullName evidence="4">TPR-like protein</fullName>
    </recommendedName>
</protein>